<dbReference type="SUPFAM" id="SSF49899">
    <property type="entry name" value="Concanavalin A-like lectins/glucanases"/>
    <property type="match status" value="1"/>
</dbReference>
<dbReference type="InterPro" id="IPR010620">
    <property type="entry name" value="SBBP_repeat"/>
</dbReference>
<sequence>MSKHLLIQLQKQKQKLAIITIVRLHCLVYFFIIGCLFSTTVIPVRAQVSEEWAKRYSRSLTYEAVTATDMALDAQGNVFVVGSSGSDVVTVKYSQDGVQQWIKRFDEANNGYSVAGLIAVDKGGNVYVTATTPYNDYIYYSDNITTVKYTTDGSEVWRGGYYFDYGASPKDMVVDATGNVYIIGTQDGGKYAIVNNAYTYKLNATGTFAWIRYSTSGIHYDQFTLAAITVDNSGNVYVAGVGTGDYSDYEEFNNEPSSDLITTKYNANGDILWKSRYNSPNNGQDGASDIAVDASGNVFVIGGSNGDYITVKYNINGMQQWVKTYNNTLYNGNDYAVATALDALGNLYVTGSSEGGNTGMDYATLKYTTSGVQQWVSRYNHTSNGADNPIHIVVDGSGNAYVVGISTDNTTNYATIKYNANGIQQWVTRYNTSNPNSSHHPLGIGIDGNGNVYIAGNSVDSGIKSTTIKYNSNGSEQWVKKLEKVTLELEDDKATAMVVDGSGNVYITGSTIGRGTRADFTTIKYSPNGAELWTKHYSAAGDDYATAIAVDASGNVYVTGSSFACPENYYPCEYNTSYDYYSNYTTVKYSPEGIEQWVKQYDSDSYFNDQATSIAIDGSGNIYVTGSAYGANSSTISEDFGTIKYAPDGTELWVQRYHNQFSDGSNDKATGIAIDVQGEVYVIGTSNGGGMGQDFATAKYSSDGRLLWSRIYNGPGNGDDQPVSIKVDASGSVYVAGSSAGSGTGQDYALVKYATSGTQSWVKRYHNGIYDLAKGLAVDGCGGVYLTGVSRNSNNGLVYRTLKYNTAGTMQWIKSYGDGSYPGVHENVAIAIDAACNVYIGGSDNLTTKARYVITKYSSTGTQLWQHSHQSGANSKDQAVAIAVNGTGNIYVAGTSKVDIAGSYTDYLTLKLNQNQSSLPVPWKNGDIGTVALTGSASYTNGVFTVKSGGFDFYKAPDSFHYLYQPFTGNATIVAKVESMGNTNANALAGLMIREDLTATSSFVAVATNPSNTNFMYRQGAGTPGYKSVPGTAPRWIKLSRNGNNFTSFYSADGVSWMQIGTITITMGSNIYVGMALTSQNNTLLNTATFSNVSVGTTPTAPTCTASGTILREYWANVTGSAVSAIPVNTAPSSSTQLSSFEAPSSVGDNYGQRIRGYICPPATGNYTFYIASDDYSELWLSLTDNPAAKQKIASVTGWTSSRQWTKFASQKSVAIYLEIGKKYYIEALHKESTGGDNLAVAWQIPASSTITLIPGSVLSPFIPTTPTCSASGTILREYWGNVTGTTVGTIPVSTKPTSTTQLSSFEAPTNIGDNYGQRIRGYICPPVTGSYTFYIASDDHSELWLSSTDNPATKQKIASVTGYTSSRQWTKFASQKSLSIYLEKDKRYYVEALHKEGAGGDNLAVAWQTPILSTITVIPGSVLSPVASTTAKVASEEQSTQTLLVSAVYPNPFDNKLTLTVKDLEGKIRISLLDIVGKQYYQKEYQISLEQTELEIDFISINLKAGLHLLKLETETGQSKVFKVFKR</sequence>
<keyword evidence="1" id="KW-1133">Transmembrane helix</keyword>
<comment type="caution">
    <text evidence="3">The sequence shown here is derived from an EMBL/GenBank/DDBJ whole genome shotgun (WGS) entry which is preliminary data.</text>
</comment>
<feature type="transmembrane region" description="Helical" evidence="1">
    <location>
        <begin position="21"/>
        <end position="42"/>
    </location>
</feature>
<evidence type="ECO:0000313" key="4">
    <source>
        <dbReference type="Proteomes" id="UP001168528"/>
    </source>
</evidence>
<dbReference type="PROSITE" id="PS51257">
    <property type="entry name" value="PROKAR_LIPOPROTEIN"/>
    <property type="match status" value="1"/>
</dbReference>
<dbReference type="Gene3D" id="2.60.120.200">
    <property type="match status" value="1"/>
</dbReference>
<dbReference type="SMART" id="SM00758">
    <property type="entry name" value="PA14"/>
    <property type="match status" value="2"/>
</dbReference>
<dbReference type="Gene3D" id="2.120.10.30">
    <property type="entry name" value="TolB, C-terminal domain"/>
    <property type="match status" value="3"/>
</dbReference>
<dbReference type="InterPro" id="IPR011042">
    <property type="entry name" value="6-blade_b-propeller_TolB-like"/>
</dbReference>
<dbReference type="PROSITE" id="PS51820">
    <property type="entry name" value="PA14"/>
    <property type="match status" value="2"/>
</dbReference>
<organism evidence="3 4">
    <name type="scientific">Rhodocytophaga aerolata</name>
    <dbReference type="NCBI Taxonomy" id="455078"/>
    <lineage>
        <taxon>Bacteria</taxon>
        <taxon>Pseudomonadati</taxon>
        <taxon>Bacteroidota</taxon>
        <taxon>Cytophagia</taxon>
        <taxon>Cytophagales</taxon>
        <taxon>Rhodocytophagaceae</taxon>
        <taxon>Rhodocytophaga</taxon>
    </lineage>
</organism>
<dbReference type="InterPro" id="IPR013320">
    <property type="entry name" value="ConA-like_dom_sf"/>
</dbReference>
<dbReference type="EMBL" id="JAUKPO010000070">
    <property type="protein sequence ID" value="MDO1451601.1"/>
    <property type="molecule type" value="Genomic_DNA"/>
</dbReference>
<proteinExistence type="predicted"/>
<evidence type="ECO:0000313" key="3">
    <source>
        <dbReference type="EMBL" id="MDO1451601.1"/>
    </source>
</evidence>
<dbReference type="Pfam" id="PF06739">
    <property type="entry name" value="SBBP"/>
    <property type="match status" value="3"/>
</dbReference>
<dbReference type="PANTHER" id="PTHR35580">
    <property type="entry name" value="CELL SURFACE GLYCOPROTEIN (S-LAYER PROTEIN)-LIKE PROTEIN"/>
    <property type="match status" value="1"/>
</dbReference>
<dbReference type="Proteomes" id="UP001168528">
    <property type="component" value="Unassembled WGS sequence"/>
</dbReference>
<dbReference type="InterPro" id="IPR026444">
    <property type="entry name" value="Secre_tail"/>
</dbReference>
<dbReference type="PANTHER" id="PTHR35580:SF1">
    <property type="entry name" value="PHYTASE-LIKE DOMAIN-CONTAINING PROTEIN"/>
    <property type="match status" value="1"/>
</dbReference>
<feature type="domain" description="PA14" evidence="2">
    <location>
        <begin position="1105"/>
        <end position="1258"/>
    </location>
</feature>
<accession>A0ABT8RIR0</accession>
<dbReference type="NCBIfam" id="TIGR04183">
    <property type="entry name" value="Por_Secre_tail"/>
    <property type="match status" value="1"/>
</dbReference>
<keyword evidence="1" id="KW-0472">Membrane</keyword>
<dbReference type="SUPFAM" id="SSF63829">
    <property type="entry name" value="Calcium-dependent phosphotriesterase"/>
    <property type="match status" value="3"/>
</dbReference>
<evidence type="ECO:0000259" key="2">
    <source>
        <dbReference type="PROSITE" id="PS51820"/>
    </source>
</evidence>
<dbReference type="InterPro" id="IPR052918">
    <property type="entry name" value="Motility_Chemotaxis_Reg"/>
</dbReference>
<keyword evidence="4" id="KW-1185">Reference proteome</keyword>
<dbReference type="Pfam" id="PF07691">
    <property type="entry name" value="PA14"/>
    <property type="match status" value="2"/>
</dbReference>
<feature type="domain" description="PA14" evidence="2">
    <location>
        <begin position="1270"/>
        <end position="1423"/>
    </location>
</feature>
<gene>
    <name evidence="3" type="ORF">Q0590_35340</name>
</gene>
<protein>
    <submittedName>
        <fullName evidence="3">SBBP repeat-containing protein</fullName>
    </submittedName>
</protein>
<dbReference type="SUPFAM" id="SSF56988">
    <property type="entry name" value="Anthrax protective antigen"/>
    <property type="match status" value="2"/>
</dbReference>
<dbReference type="InterPro" id="IPR011658">
    <property type="entry name" value="PA14_dom"/>
</dbReference>
<evidence type="ECO:0000256" key="1">
    <source>
        <dbReference type="SAM" id="Phobius"/>
    </source>
</evidence>
<keyword evidence="1" id="KW-0812">Transmembrane</keyword>
<dbReference type="Gene3D" id="2.60.120.1560">
    <property type="match status" value="2"/>
</dbReference>
<name>A0ABT8RIR0_9BACT</name>
<dbReference type="InterPro" id="IPR037524">
    <property type="entry name" value="PA14/GLEYA"/>
</dbReference>
<dbReference type="Gene3D" id="2.40.10.500">
    <property type="match status" value="1"/>
</dbReference>
<reference evidence="3" key="1">
    <citation type="submission" date="2023-07" db="EMBL/GenBank/DDBJ databases">
        <title>The genome sequence of Rhodocytophaga aerolata KACC 12507.</title>
        <authorList>
            <person name="Zhang X."/>
        </authorList>
    </citation>
    <scope>NUCLEOTIDE SEQUENCE</scope>
    <source>
        <strain evidence="3">KACC 12507</strain>
    </source>
</reference>
<dbReference type="RefSeq" id="WP_302042398.1">
    <property type="nucleotide sequence ID" value="NZ_JAUKPO010000070.1"/>
</dbReference>